<comment type="caution">
    <text evidence="1">The sequence shown here is derived from an EMBL/GenBank/DDBJ whole genome shotgun (WGS) entry which is preliminary data.</text>
</comment>
<evidence type="ECO:0000313" key="1">
    <source>
        <dbReference type="EMBL" id="MFC5460033.1"/>
    </source>
</evidence>
<name>A0ABW0L2K3_9BURK</name>
<evidence type="ECO:0000313" key="2">
    <source>
        <dbReference type="Proteomes" id="UP001596050"/>
    </source>
</evidence>
<reference evidence="2" key="1">
    <citation type="journal article" date="2019" name="Int. J. Syst. Evol. Microbiol.">
        <title>The Global Catalogue of Microorganisms (GCM) 10K type strain sequencing project: providing services to taxonomists for standard genome sequencing and annotation.</title>
        <authorList>
            <consortium name="The Broad Institute Genomics Platform"/>
            <consortium name="The Broad Institute Genome Sequencing Center for Infectious Disease"/>
            <person name="Wu L."/>
            <person name="Ma J."/>
        </authorList>
    </citation>
    <scope>NUCLEOTIDE SEQUENCE [LARGE SCALE GENOMIC DNA]</scope>
    <source>
        <strain evidence="2">KACC 12649</strain>
    </source>
</reference>
<dbReference type="PANTHER" id="PTHR38436:SF1">
    <property type="entry name" value="ESTER CYCLASE"/>
    <property type="match status" value="1"/>
</dbReference>
<dbReference type="Gene3D" id="3.10.450.50">
    <property type="match status" value="1"/>
</dbReference>
<dbReference type="RefSeq" id="WP_379782471.1">
    <property type="nucleotide sequence ID" value="NZ_JBHSMU010000009.1"/>
</dbReference>
<dbReference type="InterPro" id="IPR032710">
    <property type="entry name" value="NTF2-like_dom_sf"/>
</dbReference>
<dbReference type="InterPro" id="IPR009959">
    <property type="entry name" value="Cyclase_SnoaL-like"/>
</dbReference>
<gene>
    <name evidence="1" type="ORF">ACFPN5_09445</name>
</gene>
<keyword evidence="2" id="KW-1185">Reference proteome</keyword>
<dbReference type="Proteomes" id="UP001596050">
    <property type="component" value="Unassembled WGS sequence"/>
</dbReference>
<dbReference type="SUPFAM" id="SSF54427">
    <property type="entry name" value="NTF2-like"/>
    <property type="match status" value="1"/>
</dbReference>
<dbReference type="Pfam" id="PF07366">
    <property type="entry name" value="SnoaL"/>
    <property type="match status" value="1"/>
</dbReference>
<proteinExistence type="predicted"/>
<accession>A0ABW0L2K3</accession>
<organism evidence="1 2">
    <name type="scientific">Massilia niabensis</name>
    <dbReference type="NCBI Taxonomy" id="544910"/>
    <lineage>
        <taxon>Bacteria</taxon>
        <taxon>Pseudomonadati</taxon>
        <taxon>Pseudomonadota</taxon>
        <taxon>Betaproteobacteria</taxon>
        <taxon>Burkholderiales</taxon>
        <taxon>Oxalobacteraceae</taxon>
        <taxon>Telluria group</taxon>
        <taxon>Massilia</taxon>
    </lineage>
</organism>
<sequence>MNTMLDTHAIAETAKAIVRRNTEEVQGGGDFALFDRLFADDFVDHTPQPGGTPDKAGARLLYGALREAFPDFHAVIHWQAAEGDRVTTYKTYHGTHQGVLFGVAPTGRKVQFDTVDVMRVQDGRITEHWGVAHLYSLLQQVGVLPAMLPGA</sequence>
<protein>
    <submittedName>
        <fullName evidence="1">Ester cyclase</fullName>
    </submittedName>
</protein>
<dbReference type="PANTHER" id="PTHR38436">
    <property type="entry name" value="POLYKETIDE CYCLASE SNOAL-LIKE DOMAIN"/>
    <property type="match status" value="1"/>
</dbReference>
<dbReference type="EMBL" id="JBHSMU010000009">
    <property type="protein sequence ID" value="MFC5460033.1"/>
    <property type="molecule type" value="Genomic_DNA"/>
</dbReference>